<gene>
    <name evidence="2" type="ORF">GCM10009019_19390</name>
</gene>
<dbReference type="AlphaFoldDB" id="A0AAV3T358"/>
<proteinExistence type="predicted"/>
<keyword evidence="1" id="KW-0812">Transmembrane</keyword>
<evidence type="ECO:0008006" key="4">
    <source>
        <dbReference type="Google" id="ProtNLM"/>
    </source>
</evidence>
<comment type="caution">
    <text evidence="2">The sequence shown here is derived from an EMBL/GenBank/DDBJ whole genome shotgun (WGS) entry which is preliminary data.</text>
</comment>
<reference evidence="2 3" key="1">
    <citation type="journal article" date="2019" name="Int. J. Syst. Evol. Microbiol.">
        <title>The Global Catalogue of Microorganisms (GCM) 10K type strain sequencing project: providing services to taxonomists for standard genome sequencing and annotation.</title>
        <authorList>
            <consortium name="The Broad Institute Genomics Platform"/>
            <consortium name="The Broad Institute Genome Sequencing Center for Infectious Disease"/>
            <person name="Wu L."/>
            <person name="Ma J."/>
        </authorList>
    </citation>
    <scope>NUCLEOTIDE SEQUENCE [LARGE SCALE GENOMIC DNA]</scope>
    <source>
        <strain evidence="2 3">JCM 16327</strain>
    </source>
</reference>
<evidence type="ECO:0000313" key="3">
    <source>
        <dbReference type="Proteomes" id="UP001500194"/>
    </source>
</evidence>
<sequence>MMAAASPVTTKIPAPIMVPTMTAMLCIDVRFRSRSLSVITHRYRSATFSDVEFRSPDNDYGDRPPRTGMNAKRALSVVAVLFVAAALVHYVLFGRLPFGKPQLLEE</sequence>
<dbReference type="EMBL" id="BAAADU010000002">
    <property type="protein sequence ID" value="GAA0655708.1"/>
    <property type="molecule type" value="Genomic_DNA"/>
</dbReference>
<keyword evidence="3" id="KW-1185">Reference proteome</keyword>
<evidence type="ECO:0000256" key="1">
    <source>
        <dbReference type="SAM" id="Phobius"/>
    </source>
</evidence>
<dbReference type="Proteomes" id="UP001500194">
    <property type="component" value="Unassembled WGS sequence"/>
</dbReference>
<organism evidence="2 3">
    <name type="scientific">Salarchaeum japonicum</name>
    <dbReference type="NCBI Taxonomy" id="555573"/>
    <lineage>
        <taxon>Archaea</taxon>
        <taxon>Methanobacteriati</taxon>
        <taxon>Methanobacteriota</taxon>
        <taxon>Stenosarchaea group</taxon>
        <taxon>Halobacteria</taxon>
        <taxon>Halobacteriales</taxon>
        <taxon>Halobacteriaceae</taxon>
    </lineage>
</organism>
<keyword evidence="1" id="KW-1133">Transmembrane helix</keyword>
<evidence type="ECO:0000313" key="2">
    <source>
        <dbReference type="EMBL" id="GAA0655708.1"/>
    </source>
</evidence>
<accession>A0AAV3T358</accession>
<protein>
    <recommendedName>
        <fullName evidence="4">Transmembrane protein</fullName>
    </recommendedName>
</protein>
<name>A0AAV3T358_9EURY</name>
<keyword evidence="1" id="KW-0472">Membrane</keyword>
<feature type="transmembrane region" description="Helical" evidence="1">
    <location>
        <begin position="74"/>
        <end position="93"/>
    </location>
</feature>